<evidence type="ECO:0000313" key="1">
    <source>
        <dbReference type="EMBL" id="RPF53427.1"/>
    </source>
</evidence>
<keyword evidence="2" id="KW-1185">Reference proteome</keyword>
<protein>
    <recommendedName>
        <fullName evidence="3">Tetratricopeptide repeat protein</fullName>
    </recommendedName>
</protein>
<dbReference type="EMBL" id="RKRF01000009">
    <property type="protein sequence ID" value="RPF53427.1"/>
    <property type="molecule type" value="Genomic_DNA"/>
</dbReference>
<dbReference type="OrthoDB" id="1807878at2"/>
<dbReference type="Proteomes" id="UP000276443">
    <property type="component" value="Unassembled WGS sequence"/>
</dbReference>
<gene>
    <name evidence="1" type="ORF">EDC24_1927</name>
</gene>
<dbReference type="InterPro" id="IPR011990">
    <property type="entry name" value="TPR-like_helical_dom_sf"/>
</dbReference>
<evidence type="ECO:0000313" key="2">
    <source>
        <dbReference type="Proteomes" id="UP000276443"/>
    </source>
</evidence>
<sequence length="189" mass="21932">MSKDWKDLFNKAIRLHDQAIEGDDQSVTKAHQLLKDIRVQQPNNSLIEAYYGSTIALLGRNEDLDPIQRIEYAEEGLDILDKIVAQSPDNEDIRTIRGYVCFKIPEDIFGRTETAINDFQYLINEYEKNNIQLKRGFYEKLLLDLGFAYQNIGKNKKALKSWKKLLESSIESEKYQQLLQDEGVDLSQL</sequence>
<dbReference type="SUPFAM" id="SSF48452">
    <property type="entry name" value="TPR-like"/>
    <property type="match status" value="1"/>
</dbReference>
<accession>A0A3N5B7Y6</accession>
<dbReference type="RefSeq" id="WP_124221951.1">
    <property type="nucleotide sequence ID" value="NZ_RKRF01000009.1"/>
</dbReference>
<organism evidence="1 2">
    <name type="scientific">Aquisalibacillus elongatus</name>
    <dbReference type="NCBI Taxonomy" id="485577"/>
    <lineage>
        <taxon>Bacteria</taxon>
        <taxon>Bacillati</taxon>
        <taxon>Bacillota</taxon>
        <taxon>Bacilli</taxon>
        <taxon>Bacillales</taxon>
        <taxon>Bacillaceae</taxon>
        <taxon>Aquisalibacillus</taxon>
    </lineage>
</organism>
<reference evidence="1 2" key="1">
    <citation type="submission" date="2018-11" db="EMBL/GenBank/DDBJ databases">
        <title>Genomic Encyclopedia of Type Strains, Phase IV (KMG-IV): sequencing the most valuable type-strain genomes for metagenomic binning, comparative biology and taxonomic classification.</title>
        <authorList>
            <person name="Goeker M."/>
        </authorList>
    </citation>
    <scope>NUCLEOTIDE SEQUENCE [LARGE SCALE GENOMIC DNA]</scope>
    <source>
        <strain evidence="1 2">DSM 18090</strain>
    </source>
</reference>
<evidence type="ECO:0008006" key="3">
    <source>
        <dbReference type="Google" id="ProtNLM"/>
    </source>
</evidence>
<proteinExistence type="predicted"/>
<dbReference type="Gene3D" id="1.25.40.10">
    <property type="entry name" value="Tetratricopeptide repeat domain"/>
    <property type="match status" value="1"/>
</dbReference>
<comment type="caution">
    <text evidence="1">The sequence shown here is derived from an EMBL/GenBank/DDBJ whole genome shotgun (WGS) entry which is preliminary data.</text>
</comment>
<name>A0A3N5B7Y6_9BACI</name>
<dbReference type="AlphaFoldDB" id="A0A3N5B7Y6"/>